<dbReference type="Proteomes" id="UP000053237">
    <property type="component" value="Unassembled WGS sequence"/>
</dbReference>
<keyword evidence="2" id="KW-1185">Reference proteome</keyword>
<organism evidence="1 2">
    <name type="scientific">Albugo candida</name>
    <dbReference type="NCBI Taxonomy" id="65357"/>
    <lineage>
        <taxon>Eukaryota</taxon>
        <taxon>Sar</taxon>
        <taxon>Stramenopiles</taxon>
        <taxon>Oomycota</taxon>
        <taxon>Peronosporomycetes</taxon>
        <taxon>Albuginales</taxon>
        <taxon>Albuginaceae</taxon>
        <taxon>Albugo</taxon>
    </lineage>
</organism>
<evidence type="ECO:0000313" key="2">
    <source>
        <dbReference type="Proteomes" id="UP000053237"/>
    </source>
</evidence>
<dbReference type="InParanoid" id="A0A024GQT8"/>
<comment type="caution">
    <text evidence="1">The sequence shown here is derived from an EMBL/GenBank/DDBJ whole genome shotgun (WGS) entry which is preliminary data.</text>
</comment>
<sequence>MGARVCCVHRENDPFLHFIRPNRNDATTKCLCKHKLDATDIAKPSISPSDSLRQGNGVSSDASLRLNASSETPVQDSALPPLLYAYSLNHDMSPRDRLRLLGVRNSILNGLADLESGQYPSSLRNDERKKNSTQNIKNENVMSDHDINTPPILYGESAMLTKSEVEQNTPCTQEFSFVLDPIVQIKVPPGDCGIVFNTSGNAAHLLGPPKVIGFKSMPDGSKGVIERSGLVHLGAHLISVDNRDLSVLTVAEAGQVIQRSAHALRKFVFTP</sequence>
<protein>
    <recommendedName>
        <fullName evidence="3">PDZ domain-containing protein</fullName>
    </recommendedName>
</protein>
<dbReference type="EMBL" id="CAIX01000279">
    <property type="protein sequence ID" value="CCI49152.1"/>
    <property type="molecule type" value="Genomic_DNA"/>
</dbReference>
<gene>
    <name evidence="1" type="ORF">BN9_104340</name>
</gene>
<name>A0A024GQT8_9STRA</name>
<reference evidence="1 2" key="1">
    <citation type="submission" date="2012-05" db="EMBL/GenBank/DDBJ databases">
        <title>Recombination and specialization in a pathogen metapopulation.</title>
        <authorList>
            <person name="Gardiner A."/>
            <person name="Kemen E."/>
            <person name="Schultz-Larsen T."/>
            <person name="MacLean D."/>
            <person name="Van Oosterhout C."/>
            <person name="Jones J.D.G."/>
        </authorList>
    </citation>
    <scope>NUCLEOTIDE SEQUENCE [LARGE SCALE GENOMIC DNA]</scope>
    <source>
        <strain evidence="1 2">Ac Nc2</strain>
    </source>
</reference>
<dbReference type="OrthoDB" id="120377at2759"/>
<evidence type="ECO:0000313" key="1">
    <source>
        <dbReference type="EMBL" id="CCI49152.1"/>
    </source>
</evidence>
<evidence type="ECO:0008006" key="3">
    <source>
        <dbReference type="Google" id="ProtNLM"/>
    </source>
</evidence>
<dbReference type="AlphaFoldDB" id="A0A024GQT8"/>
<accession>A0A024GQT8</accession>
<proteinExistence type="predicted"/>